<keyword evidence="2" id="KW-1185">Reference proteome</keyword>
<dbReference type="RefSeq" id="WP_264555216.1">
    <property type="nucleotide sequence ID" value="NZ_CP109979.1"/>
</dbReference>
<evidence type="ECO:0000313" key="2">
    <source>
        <dbReference type="Proteomes" id="UP001596417"/>
    </source>
</evidence>
<comment type="caution">
    <text evidence="1">The sequence shown here is derived from an EMBL/GenBank/DDBJ whole genome shotgun (WGS) entry which is preliminary data.</text>
</comment>
<dbReference type="AlphaFoldDB" id="A0ABD5YMW2"/>
<evidence type="ECO:0000313" key="1">
    <source>
        <dbReference type="EMBL" id="MFC7188935.1"/>
    </source>
</evidence>
<accession>A0ABD5YMW2</accession>
<sequence>MLSKNIEGADEYDDFDGLTASSIKAAIMFRRESEFSGDWAHRDRWREYYEHEADDNHDLSDERFVELREQYIDRAFETSCSTTAVENQSKAGLQQLVEEIGTDQILDALDDDAIRKYAANGDLIETDHD</sequence>
<proteinExistence type="predicted"/>
<name>A0ABD5YMW2_9EURY</name>
<dbReference type="Proteomes" id="UP001596417">
    <property type="component" value="Unassembled WGS sequence"/>
</dbReference>
<organism evidence="1 2">
    <name type="scientific">Halocatena marina</name>
    <dbReference type="NCBI Taxonomy" id="2934937"/>
    <lineage>
        <taxon>Archaea</taxon>
        <taxon>Methanobacteriati</taxon>
        <taxon>Methanobacteriota</taxon>
        <taxon>Stenosarchaea group</taxon>
        <taxon>Halobacteria</taxon>
        <taxon>Halobacteriales</taxon>
        <taxon>Natronomonadaceae</taxon>
        <taxon>Halocatena</taxon>
    </lineage>
</organism>
<protein>
    <submittedName>
        <fullName evidence="1">Uncharacterized protein</fullName>
    </submittedName>
</protein>
<gene>
    <name evidence="1" type="ORF">ACFQL7_03140</name>
</gene>
<reference evidence="1 2" key="1">
    <citation type="journal article" date="2019" name="Int. J. Syst. Evol. Microbiol.">
        <title>The Global Catalogue of Microorganisms (GCM) 10K type strain sequencing project: providing services to taxonomists for standard genome sequencing and annotation.</title>
        <authorList>
            <consortium name="The Broad Institute Genomics Platform"/>
            <consortium name="The Broad Institute Genome Sequencing Center for Infectious Disease"/>
            <person name="Wu L."/>
            <person name="Ma J."/>
        </authorList>
    </citation>
    <scope>NUCLEOTIDE SEQUENCE [LARGE SCALE GENOMIC DNA]</scope>
    <source>
        <strain evidence="1 2">RDMS1</strain>
    </source>
</reference>
<dbReference type="GeneID" id="76057872"/>
<dbReference type="EMBL" id="JBHTAX010000001">
    <property type="protein sequence ID" value="MFC7188935.1"/>
    <property type="molecule type" value="Genomic_DNA"/>
</dbReference>